<keyword evidence="2" id="KW-1185">Reference proteome</keyword>
<gene>
    <name evidence="1" type="ORF">QOZ99_003144</name>
</gene>
<proteinExistence type="predicted"/>
<evidence type="ECO:0000313" key="1">
    <source>
        <dbReference type="EMBL" id="MDQ0512242.1"/>
    </source>
</evidence>
<organism evidence="1 2">
    <name type="scientific">Ancylobacter amanitiformis</name>
    <dbReference type="NCBI Taxonomy" id="217069"/>
    <lineage>
        <taxon>Bacteria</taxon>
        <taxon>Pseudomonadati</taxon>
        <taxon>Pseudomonadota</taxon>
        <taxon>Alphaproteobacteria</taxon>
        <taxon>Hyphomicrobiales</taxon>
        <taxon>Xanthobacteraceae</taxon>
        <taxon>Ancylobacter</taxon>
    </lineage>
</organism>
<comment type="caution">
    <text evidence="1">The sequence shown here is derived from an EMBL/GenBank/DDBJ whole genome shotgun (WGS) entry which is preliminary data.</text>
</comment>
<dbReference type="Proteomes" id="UP001235094">
    <property type="component" value="Unassembled WGS sequence"/>
</dbReference>
<dbReference type="EMBL" id="JAUSVR010000011">
    <property type="protein sequence ID" value="MDQ0512242.1"/>
    <property type="molecule type" value="Genomic_DNA"/>
</dbReference>
<accession>A0ABU0LU52</accession>
<protein>
    <submittedName>
        <fullName evidence="1">Uncharacterized protein</fullName>
    </submittedName>
</protein>
<name>A0ABU0LU52_9HYPH</name>
<evidence type="ECO:0000313" key="2">
    <source>
        <dbReference type="Proteomes" id="UP001235094"/>
    </source>
</evidence>
<sequence>MRSLIRDLLPLAVAGGLIAVAVIAPVRAADKAAGLRPATAQSIQLGYVKGTAYYTQERDGFHVIATLSVADGAPVRVAATLQPEQAVSFSVPGSVDGVTRAVEIVRRGDVITVNEPSRLVLN</sequence>
<dbReference type="RefSeq" id="WP_306890925.1">
    <property type="nucleotide sequence ID" value="NZ_JAUSVR010000011.1"/>
</dbReference>
<reference evidence="1 2" key="1">
    <citation type="submission" date="2023-07" db="EMBL/GenBank/DDBJ databases">
        <title>Genomic Encyclopedia of Type Strains, Phase IV (KMG-IV): sequencing the most valuable type-strain genomes for metagenomic binning, comparative biology and taxonomic classification.</title>
        <authorList>
            <person name="Goeker M."/>
        </authorList>
    </citation>
    <scope>NUCLEOTIDE SEQUENCE [LARGE SCALE GENOMIC DNA]</scope>
    <source>
        <strain evidence="1 2">DSM 15561</strain>
    </source>
</reference>